<keyword evidence="2" id="KW-1185">Reference proteome</keyword>
<dbReference type="InParanoid" id="E3NWM6"/>
<dbReference type="Proteomes" id="UP000008281">
    <property type="component" value="Unassembled WGS sequence"/>
</dbReference>
<proteinExistence type="predicted"/>
<name>E3NWM6_CAERE</name>
<organism evidence="2">
    <name type="scientific">Caenorhabditis remanei</name>
    <name type="common">Caenorhabditis vulgaris</name>
    <dbReference type="NCBI Taxonomy" id="31234"/>
    <lineage>
        <taxon>Eukaryota</taxon>
        <taxon>Metazoa</taxon>
        <taxon>Ecdysozoa</taxon>
        <taxon>Nematoda</taxon>
        <taxon>Chromadorea</taxon>
        <taxon>Rhabditida</taxon>
        <taxon>Rhabditina</taxon>
        <taxon>Rhabditomorpha</taxon>
        <taxon>Rhabditoidea</taxon>
        <taxon>Rhabditidae</taxon>
        <taxon>Peloderinae</taxon>
        <taxon>Caenorhabditis</taxon>
    </lineage>
</organism>
<dbReference type="EMBL" id="DS271704">
    <property type="protein sequence ID" value="EFP03969.1"/>
    <property type="molecule type" value="Genomic_DNA"/>
</dbReference>
<reference evidence="1" key="1">
    <citation type="submission" date="2007-07" db="EMBL/GenBank/DDBJ databases">
        <title>PCAP assembly of the Caenorhabditis remanei genome.</title>
        <authorList>
            <consortium name="The Caenorhabditis remanei Sequencing Consortium"/>
            <person name="Wilson R.K."/>
        </authorList>
    </citation>
    <scope>NUCLEOTIDE SEQUENCE [LARGE SCALE GENOMIC DNA]</scope>
    <source>
        <strain evidence="1">PB4641</strain>
    </source>
</reference>
<evidence type="ECO:0000313" key="1">
    <source>
        <dbReference type="EMBL" id="EFP03969.1"/>
    </source>
</evidence>
<gene>
    <name evidence="1" type="ORF">CRE_11657</name>
</gene>
<accession>E3NWM6</accession>
<dbReference type="HOGENOM" id="CLU_3428607_0_0_1"/>
<dbReference type="AlphaFoldDB" id="E3NWM6"/>
<sequence length="20" mass="2200">MKMLKPLMQAVVPAWGEAAK</sequence>
<protein>
    <submittedName>
        <fullName evidence="1">Uncharacterized protein</fullName>
    </submittedName>
</protein>
<evidence type="ECO:0000313" key="2">
    <source>
        <dbReference type="Proteomes" id="UP000008281"/>
    </source>
</evidence>